<dbReference type="GO" id="GO:0016740">
    <property type="term" value="F:transferase activity"/>
    <property type="evidence" value="ECO:0007669"/>
    <property type="project" value="UniProtKB-KW"/>
</dbReference>
<keyword evidence="7" id="KW-0663">Pyridoxal phosphate</keyword>
<evidence type="ECO:0000256" key="3">
    <source>
        <dbReference type="ARBA" id="ARBA00009406"/>
    </source>
</evidence>
<dbReference type="AlphaFoldDB" id="A0A078MAY6"/>
<comment type="pathway">
    <text evidence="2">Cofactor biosynthesis; thiamine diphosphate biosynthesis.</text>
</comment>
<keyword evidence="9" id="KW-0408">Iron</keyword>
<dbReference type="InterPro" id="IPR015168">
    <property type="entry name" value="SsuA/THI5"/>
</dbReference>
<evidence type="ECO:0000256" key="11">
    <source>
        <dbReference type="ARBA" id="ARBA00048179"/>
    </source>
</evidence>
<evidence type="ECO:0000256" key="9">
    <source>
        <dbReference type="ARBA" id="ARBA00023004"/>
    </source>
</evidence>
<comment type="subunit">
    <text evidence="4">Homodimer.</text>
</comment>
<feature type="domain" description="SsuA/THI5-like" evidence="12">
    <location>
        <begin position="14"/>
        <end position="231"/>
    </location>
</feature>
<evidence type="ECO:0000256" key="10">
    <source>
        <dbReference type="ARBA" id="ARBA00033171"/>
    </source>
</evidence>
<dbReference type="PANTHER" id="PTHR31528">
    <property type="entry name" value="4-AMINO-5-HYDROXYMETHYL-2-METHYLPYRIMIDINE PHOSPHATE SYNTHASE THI11-RELATED"/>
    <property type="match status" value="1"/>
</dbReference>
<evidence type="ECO:0000256" key="6">
    <source>
        <dbReference type="ARBA" id="ARBA00022723"/>
    </source>
</evidence>
<evidence type="ECO:0000256" key="5">
    <source>
        <dbReference type="ARBA" id="ARBA00022679"/>
    </source>
</evidence>
<dbReference type="SUPFAM" id="SSF53850">
    <property type="entry name" value="Periplasmic binding protein-like II"/>
    <property type="match status" value="1"/>
</dbReference>
<dbReference type="InterPro" id="IPR027939">
    <property type="entry name" value="NMT1/THI5"/>
</dbReference>
<comment type="catalytic activity">
    <reaction evidence="11">
        <text>N(6)-(pyridoxal phosphate)-L-lysyl-[4-amino-5-hydroxymethyl-2-methylpyrimidine phosphate synthase] + L-histidyl-[4-amino-5-hydroxymethyl-2-methylpyrimidine phosphate synthase] + 2 Fe(3+) + 4 H2O = L-lysyl-[4-amino-5-hydroxymethyl-2-methylpyrimidine phosphate synthase] + (2S)-2-amino-5-hydroxy-4-oxopentanoyl-[4-amino-5-hydroxymethyl-2-methylpyrimidine phosphate synthase] + 4-amino-2-methyl-5-(phosphooxymethyl)pyrimidine + 3-oxopropanoate + 2 Fe(2+) + 2 H(+)</text>
        <dbReference type="Rhea" id="RHEA:65756"/>
        <dbReference type="Rhea" id="RHEA-COMP:16892"/>
        <dbReference type="Rhea" id="RHEA-COMP:16893"/>
        <dbReference type="Rhea" id="RHEA-COMP:16894"/>
        <dbReference type="Rhea" id="RHEA-COMP:16895"/>
        <dbReference type="ChEBI" id="CHEBI:15377"/>
        <dbReference type="ChEBI" id="CHEBI:15378"/>
        <dbReference type="ChEBI" id="CHEBI:29033"/>
        <dbReference type="ChEBI" id="CHEBI:29034"/>
        <dbReference type="ChEBI" id="CHEBI:29969"/>
        <dbReference type="ChEBI" id="CHEBI:29979"/>
        <dbReference type="ChEBI" id="CHEBI:33190"/>
        <dbReference type="ChEBI" id="CHEBI:58354"/>
        <dbReference type="ChEBI" id="CHEBI:143915"/>
        <dbReference type="ChEBI" id="CHEBI:157692"/>
    </reaction>
    <physiologicalReaction direction="left-to-right" evidence="11">
        <dbReference type="Rhea" id="RHEA:65757"/>
    </physiologicalReaction>
</comment>
<comment type="function">
    <text evidence="1">Responsible for the formation of the pyrimidine heterocycle in the thiamine biosynthesis pathway. Catalyzes the formation of hydroxymethylpyrimidine phosphate (HMP-P) from histidine and pyridoxal phosphate (PLP). The protein uses PLP and the active site histidine to form HMP-P, generating an inactive enzyme. The enzyme can only undergo a single turnover, which suggests it is a suicide enzyme.</text>
</comment>
<accession>A0A078MAY6</accession>
<keyword evidence="5" id="KW-0808">Transferase</keyword>
<comment type="similarity">
    <text evidence="3">Belongs to the NMT1/THI5 family.</text>
</comment>
<dbReference type="GO" id="GO:0046872">
    <property type="term" value="F:metal ion binding"/>
    <property type="evidence" value="ECO:0007669"/>
    <property type="project" value="UniProtKB-KW"/>
</dbReference>
<gene>
    <name evidence="13" type="ORF">BN1050_01571</name>
</gene>
<organism evidence="13">
    <name type="scientific">Metalysinibacillus saudimassiliensis</name>
    <dbReference type="NCBI Taxonomy" id="1461583"/>
    <lineage>
        <taxon>Bacteria</taxon>
        <taxon>Bacillati</taxon>
        <taxon>Bacillota</taxon>
        <taxon>Bacilli</taxon>
        <taxon>Bacillales</taxon>
        <taxon>Caryophanaceae</taxon>
        <taxon>Metalysinibacillus</taxon>
    </lineage>
</organism>
<evidence type="ECO:0000256" key="2">
    <source>
        <dbReference type="ARBA" id="ARBA00004948"/>
    </source>
</evidence>
<name>A0A078MAY6_9BACL</name>
<sequence>MEEKISIGLEWFLNPDHIPLIIGMEKGWFKKENISINMVEPEEHFDAINEIKKGNMDLAITEPLHLVEDRANDESVIGFSRFLHTNGGVMYVKDKGITRPKDLIGKRIQYPGAPGLGGLAIVKTMVESDGGVCKLEDFLPVNNGFYHSDALLENKADAATLIFQNFEIMEAKHKGLDVDYFALKDWGIPDFCQLIFITSPKILRDRKSVIARFLKVVRQAIDFIYENPTEAKNIYNAFTNTDKDDPLSNKITDATLPCFTYDFSMTYEYYDDLQIWLKKSGKINKTIDPKEYWTNELSQ</sequence>
<dbReference type="GO" id="GO:0009228">
    <property type="term" value="P:thiamine biosynthetic process"/>
    <property type="evidence" value="ECO:0007669"/>
    <property type="project" value="UniProtKB-KW"/>
</dbReference>
<dbReference type="PANTHER" id="PTHR31528:SF1">
    <property type="entry name" value="4-AMINO-5-HYDROXYMETHYL-2-METHYLPYRIMIDINE PHOSPHATE SYNTHASE THI11-RELATED"/>
    <property type="match status" value="1"/>
</dbReference>
<dbReference type="Gene3D" id="3.40.190.10">
    <property type="entry name" value="Periplasmic binding protein-like II"/>
    <property type="match status" value="2"/>
</dbReference>
<protein>
    <recommendedName>
        <fullName evidence="10">Thiamine pyrimidine synthase</fullName>
    </recommendedName>
</protein>
<dbReference type="Pfam" id="PF09084">
    <property type="entry name" value="NMT1"/>
    <property type="match status" value="1"/>
</dbReference>
<keyword evidence="8" id="KW-0784">Thiamine biosynthesis</keyword>
<evidence type="ECO:0000259" key="12">
    <source>
        <dbReference type="Pfam" id="PF09084"/>
    </source>
</evidence>
<evidence type="ECO:0000313" key="13">
    <source>
        <dbReference type="EMBL" id="CEA03450.1"/>
    </source>
</evidence>
<dbReference type="EMBL" id="LN483075">
    <property type="protein sequence ID" value="CEA03450.1"/>
    <property type="molecule type" value="Genomic_DNA"/>
</dbReference>
<dbReference type="HOGENOM" id="CLU_047197_0_0_9"/>
<dbReference type="PATRIC" id="fig|1461583.4.peg.1510"/>
<evidence type="ECO:0000256" key="8">
    <source>
        <dbReference type="ARBA" id="ARBA00022977"/>
    </source>
</evidence>
<proteinExistence type="inferred from homology"/>
<keyword evidence="6" id="KW-0479">Metal-binding</keyword>
<evidence type="ECO:0000256" key="1">
    <source>
        <dbReference type="ARBA" id="ARBA00003469"/>
    </source>
</evidence>
<evidence type="ECO:0000256" key="7">
    <source>
        <dbReference type="ARBA" id="ARBA00022898"/>
    </source>
</evidence>
<reference evidence="13" key="1">
    <citation type="submission" date="2014-07" db="EMBL/GenBank/DDBJ databases">
        <authorList>
            <person name="Urmite Genomes Urmite Genomes"/>
        </authorList>
    </citation>
    <scope>NUCLEOTIDE SEQUENCE</scope>
    <source>
        <strain evidence="13">13S34_air</strain>
    </source>
</reference>
<evidence type="ECO:0000256" key="4">
    <source>
        <dbReference type="ARBA" id="ARBA00011738"/>
    </source>
</evidence>